<evidence type="ECO:0000256" key="3">
    <source>
        <dbReference type="ARBA" id="ARBA00022723"/>
    </source>
</evidence>
<sequence>MSFLPYVFIPITLLACWRLLSTRYNRLRHIPGPWLASCSNLWKLATISRGDMHTECVANHDRYGPIVRIGPHHVSVASPESFYTVHASTKAFAKSDIYEVGAPTYRGKRLENLFSIRDVNHHATLRKNLGSLYTKGAVRSLEPLVDSCVDLFIHRLRDLCKHGPATVDMSLWLHLYAYDSLAEVNVSQKLGFLQKGDDVGGMIGAANRIFYMVGLLTQAPFLHALFKILRTAVPAEKVEPLIEYTFNIVEQRLSSPTADDDMLNKMLKLHEAQPQKVTIHELTSAIFINLMAGHDVLAVTLRAMWYFLAQNPPVLQKLRNELQAAAAERSTSVQGLTAQDLSSLPYLGAVILETFRMHPTTGTILERRVPAEGATLEGHFLPGGTTVGVNAWVLHRNRQIFGQDTDIYRPERWLEASAERKTEMNRNLFTFGAGPRTCIGQNIAMIQIYKVVAGFFDKFDVKLANPNRPWKVTGSWVTKQIDMDMIVTPRGL</sequence>
<dbReference type="InterPro" id="IPR002401">
    <property type="entry name" value="Cyt_P450_E_grp-I"/>
</dbReference>
<dbReference type="RefSeq" id="XP_025552323.1">
    <property type="nucleotide sequence ID" value="XM_025698704.1"/>
</dbReference>
<dbReference type="STRING" id="1450537.A0A395I0G2"/>
<keyword evidence="6 8" id="KW-0503">Monooxygenase</keyword>
<accession>A0A395I0G2</accession>
<dbReference type="PROSITE" id="PS00086">
    <property type="entry name" value="CYTOCHROME_P450"/>
    <property type="match status" value="1"/>
</dbReference>
<evidence type="ECO:0000256" key="2">
    <source>
        <dbReference type="ARBA" id="ARBA00010617"/>
    </source>
</evidence>
<evidence type="ECO:0000256" key="7">
    <source>
        <dbReference type="PIRSR" id="PIRSR602401-1"/>
    </source>
</evidence>
<dbReference type="CDD" id="cd11060">
    <property type="entry name" value="CYP57A1-like"/>
    <property type="match status" value="1"/>
</dbReference>
<dbReference type="VEuPathDB" id="FungiDB:BO97DRAFT_44692"/>
<feature type="binding site" description="axial binding residue" evidence="7">
    <location>
        <position position="438"/>
    </location>
    <ligand>
        <name>heme</name>
        <dbReference type="ChEBI" id="CHEBI:30413"/>
    </ligand>
    <ligandPart>
        <name>Fe</name>
        <dbReference type="ChEBI" id="CHEBI:18248"/>
    </ligandPart>
</feature>
<dbReference type="GeneID" id="37202993"/>
<comment type="similarity">
    <text evidence="2 8">Belongs to the cytochrome P450 family.</text>
</comment>
<dbReference type="AlphaFoldDB" id="A0A395I0G2"/>
<keyword evidence="10" id="KW-1185">Reference proteome</keyword>
<dbReference type="PRINTS" id="PR00385">
    <property type="entry name" value="P450"/>
</dbReference>
<dbReference type="SUPFAM" id="SSF48264">
    <property type="entry name" value="Cytochrome P450"/>
    <property type="match status" value="1"/>
</dbReference>
<comment type="cofactor">
    <cofactor evidence="1 7">
        <name>heme</name>
        <dbReference type="ChEBI" id="CHEBI:30413"/>
    </cofactor>
</comment>
<dbReference type="InterPro" id="IPR050121">
    <property type="entry name" value="Cytochrome_P450_monoxygenase"/>
</dbReference>
<dbReference type="GO" id="GO:0020037">
    <property type="term" value="F:heme binding"/>
    <property type="evidence" value="ECO:0007669"/>
    <property type="project" value="InterPro"/>
</dbReference>
<dbReference type="PANTHER" id="PTHR24305">
    <property type="entry name" value="CYTOCHROME P450"/>
    <property type="match status" value="1"/>
</dbReference>
<organism evidence="9 10">
    <name type="scientific">Aspergillus homomorphus (strain CBS 101889)</name>
    <dbReference type="NCBI Taxonomy" id="1450537"/>
    <lineage>
        <taxon>Eukaryota</taxon>
        <taxon>Fungi</taxon>
        <taxon>Dikarya</taxon>
        <taxon>Ascomycota</taxon>
        <taxon>Pezizomycotina</taxon>
        <taxon>Eurotiomycetes</taxon>
        <taxon>Eurotiomycetidae</taxon>
        <taxon>Eurotiales</taxon>
        <taxon>Aspergillaceae</taxon>
        <taxon>Aspergillus</taxon>
        <taxon>Aspergillus subgen. Circumdati</taxon>
    </lineage>
</organism>
<evidence type="ECO:0000256" key="1">
    <source>
        <dbReference type="ARBA" id="ARBA00001971"/>
    </source>
</evidence>
<dbReference type="InterPro" id="IPR017972">
    <property type="entry name" value="Cyt_P450_CS"/>
</dbReference>
<keyword evidence="3 7" id="KW-0479">Metal-binding</keyword>
<dbReference type="EMBL" id="KZ824280">
    <property type="protein sequence ID" value="RAL13169.1"/>
    <property type="molecule type" value="Genomic_DNA"/>
</dbReference>
<evidence type="ECO:0000313" key="10">
    <source>
        <dbReference type="Proteomes" id="UP000248961"/>
    </source>
</evidence>
<keyword evidence="4 8" id="KW-0560">Oxidoreductase</keyword>
<dbReference type="GO" id="GO:0005506">
    <property type="term" value="F:iron ion binding"/>
    <property type="evidence" value="ECO:0007669"/>
    <property type="project" value="InterPro"/>
</dbReference>
<evidence type="ECO:0000256" key="4">
    <source>
        <dbReference type="ARBA" id="ARBA00023002"/>
    </source>
</evidence>
<evidence type="ECO:0000256" key="8">
    <source>
        <dbReference type="RuleBase" id="RU000461"/>
    </source>
</evidence>
<dbReference type="GO" id="GO:0004497">
    <property type="term" value="F:monooxygenase activity"/>
    <property type="evidence" value="ECO:0007669"/>
    <property type="project" value="UniProtKB-KW"/>
</dbReference>
<name>A0A395I0G2_ASPHC</name>
<gene>
    <name evidence="9" type="ORF">BO97DRAFT_44692</name>
</gene>
<dbReference type="Gene3D" id="1.10.630.10">
    <property type="entry name" value="Cytochrome P450"/>
    <property type="match status" value="1"/>
</dbReference>
<proteinExistence type="inferred from homology"/>
<dbReference type="GO" id="GO:0016705">
    <property type="term" value="F:oxidoreductase activity, acting on paired donors, with incorporation or reduction of molecular oxygen"/>
    <property type="evidence" value="ECO:0007669"/>
    <property type="project" value="InterPro"/>
</dbReference>
<dbReference type="Proteomes" id="UP000248961">
    <property type="component" value="Unassembled WGS sequence"/>
</dbReference>
<dbReference type="PANTHER" id="PTHR24305:SF232">
    <property type="entry name" value="P450, PUTATIVE (EUROFUNG)-RELATED"/>
    <property type="match status" value="1"/>
</dbReference>
<evidence type="ECO:0000256" key="6">
    <source>
        <dbReference type="ARBA" id="ARBA00023033"/>
    </source>
</evidence>
<keyword evidence="7 8" id="KW-0349">Heme</keyword>
<dbReference type="InterPro" id="IPR036396">
    <property type="entry name" value="Cyt_P450_sf"/>
</dbReference>
<evidence type="ECO:0000313" key="9">
    <source>
        <dbReference type="EMBL" id="RAL13169.1"/>
    </source>
</evidence>
<reference evidence="9 10" key="1">
    <citation type="submission" date="2018-02" db="EMBL/GenBank/DDBJ databases">
        <title>The genomes of Aspergillus section Nigri reveals drivers in fungal speciation.</title>
        <authorList>
            <consortium name="DOE Joint Genome Institute"/>
            <person name="Vesth T.C."/>
            <person name="Nybo J."/>
            <person name="Theobald S."/>
            <person name="Brandl J."/>
            <person name="Frisvad J.C."/>
            <person name="Nielsen K.F."/>
            <person name="Lyhne E.K."/>
            <person name="Kogle M.E."/>
            <person name="Kuo A."/>
            <person name="Riley R."/>
            <person name="Clum A."/>
            <person name="Nolan M."/>
            <person name="Lipzen A."/>
            <person name="Salamov A."/>
            <person name="Henrissat B."/>
            <person name="Wiebenga A."/>
            <person name="De vries R.P."/>
            <person name="Grigoriev I.V."/>
            <person name="Mortensen U.H."/>
            <person name="Andersen M.R."/>
            <person name="Baker S.E."/>
        </authorList>
    </citation>
    <scope>NUCLEOTIDE SEQUENCE [LARGE SCALE GENOMIC DNA]</scope>
    <source>
        <strain evidence="9 10">CBS 101889</strain>
    </source>
</reference>
<keyword evidence="5 7" id="KW-0408">Iron</keyword>
<dbReference type="InterPro" id="IPR001128">
    <property type="entry name" value="Cyt_P450"/>
</dbReference>
<evidence type="ECO:0000256" key="5">
    <source>
        <dbReference type="ARBA" id="ARBA00023004"/>
    </source>
</evidence>
<dbReference type="PRINTS" id="PR00463">
    <property type="entry name" value="EP450I"/>
</dbReference>
<dbReference type="Pfam" id="PF00067">
    <property type="entry name" value="p450"/>
    <property type="match status" value="1"/>
</dbReference>
<protein>
    <submittedName>
        <fullName evidence="9">Cytochrome P450</fullName>
    </submittedName>
</protein>
<dbReference type="OrthoDB" id="3934656at2759"/>